<dbReference type="EMBL" id="FN668646">
    <property type="protein sequence ID" value="CBK21971.2"/>
    <property type="molecule type" value="Genomic_DNA"/>
</dbReference>
<name>D8M1N2_BLAHO</name>
<evidence type="ECO:0000313" key="1">
    <source>
        <dbReference type="EMBL" id="CBK21971.2"/>
    </source>
</evidence>
<gene>
    <name evidence="1" type="ORF">GSBLH_T00002056001</name>
</gene>
<dbReference type="GeneID" id="24919263"/>
<dbReference type="RefSeq" id="XP_012896019.1">
    <property type="nucleotide sequence ID" value="XM_013040565.1"/>
</dbReference>
<dbReference type="Proteomes" id="UP000008312">
    <property type="component" value="Unassembled WGS sequence"/>
</dbReference>
<dbReference type="AlphaFoldDB" id="D8M1N2"/>
<evidence type="ECO:0000313" key="2">
    <source>
        <dbReference type="Proteomes" id="UP000008312"/>
    </source>
</evidence>
<protein>
    <submittedName>
        <fullName evidence="1">Uncharacterized protein</fullName>
    </submittedName>
</protein>
<organism evidence="1">
    <name type="scientific">Blastocystis hominis</name>
    <dbReference type="NCBI Taxonomy" id="12968"/>
    <lineage>
        <taxon>Eukaryota</taxon>
        <taxon>Sar</taxon>
        <taxon>Stramenopiles</taxon>
        <taxon>Bigyra</taxon>
        <taxon>Opalozoa</taxon>
        <taxon>Opalinata</taxon>
        <taxon>Blastocystidae</taxon>
        <taxon>Blastocystis</taxon>
    </lineage>
</organism>
<keyword evidence="2" id="KW-1185">Reference proteome</keyword>
<sequence length="111" mass="13353">MFLNNDESLNKSNQIKSNQIKSNQIKSNQINIIDLMLDFDKISENGRNIYKSNQINQTILEIDFDRTYRNNQDSLTFRRFGISKYYQYSIFRNTCQCHYTRIIEAKSNRCY</sequence>
<reference evidence="1" key="1">
    <citation type="submission" date="2010-02" db="EMBL/GenBank/DDBJ databases">
        <title>Sequencing and annotation of the Blastocystis hominis genome.</title>
        <authorList>
            <person name="Wincker P."/>
        </authorList>
    </citation>
    <scope>NUCLEOTIDE SEQUENCE</scope>
    <source>
        <strain evidence="1">Singapore isolate B</strain>
    </source>
</reference>
<proteinExistence type="predicted"/>
<accession>D8M1N2</accession>
<dbReference type="InParanoid" id="D8M1N2"/>